<dbReference type="RefSeq" id="WP_309796881.1">
    <property type="nucleotide sequence ID" value="NZ_BAAAHY010000011.1"/>
</dbReference>
<name>A0ABU1JEN0_9MICC</name>
<dbReference type="EMBL" id="JAVDQF010000001">
    <property type="protein sequence ID" value="MDR6270580.1"/>
    <property type="molecule type" value="Genomic_DNA"/>
</dbReference>
<protein>
    <submittedName>
        <fullName evidence="2">Uncharacterized protein</fullName>
    </submittedName>
</protein>
<dbReference type="Proteomes" id="UP001185069">
    <property type="component" value="Unassembled WGS sequence"/>
</dbReference>
<sequence>MRIIGTFRDPDGILSDATIERDVYPDDAVEQLKALNPEGCTFLHMKVHR</sequence>
<organism evidence="2 3">
    <name type="scientific">Arthrobacter russicus</name>
    <dbReference type="NCBI Taxonomy" id="172040"/>
    <lineage>
        <taxon>Bacteria</taxon>
        <taxon>Bacillati</taxon>
        <taxon>Actinomycetota</taxon>
        <taxon>Actinomycetes</taxon>
        <taxon>Micrococcales</taxon>
        <taxon>Micrococcaceae</taxon>
        <taxon>Arthrobacter</taxon>
    </lineage>
</organism>
<accession>A0ABU1JEN0</accession>
<evidence type="ECO:0000313" key="1">
    <source>
        <dbReference type="EMBL" id="MDR6268935.1"/>
    </source>
</evidence>
<evidence type="ECO:0000313" key="3">
    <source>
        <dbReference type="Proteomes" id="UP001185069"/>
    </source>
</evidence>
<keyword evidence="3" id="KW-1185">Reference proteome</keyword>
<gene>
    <name evidence="1" type="ORF">JOE69_001173</name>
    <name evidence="2" type="ORF">JOE69_002818</name>
</gene>
<dbReference type="EMBL" id="JAVDQF010000001">
    <property type="protein sequence ID" value="MDR6268935.1"/>
    <property type="molecule type" value="Genomic_DNA"/>
</dbReference>
<comment type="caution">
    <text evidence="2">The sequence shown here is derived from an EMBL/GenBank/DDBJ whole genome shotgun (WGS) entry which is preliminary data.</text>
</comment>
<evidence type="ECO:0000313" key="2">
    <source>
        <dbReference type="EMBL" id="MDR6270580.1"/>
    </source>
</evidence>
<proteinExistence type="predicted"/>
<reference evidence="2 3" key="1">
    <citation type="submission" date="2023-07" db="EMBL/GenBank/DDBJ databases">
        <title>Sequencing the genomes of 1000 actinobacteria strains.</title>
        <authorList>
            <person name="Klenk H.-P."/>
        </authorList>
    </citation>
    <scope>NUCLEOTIDE SEQUENCE [LARGE SCALE GENOMIC DNA]</scope>
    <source>
        <strain evidence="2 3">DSM 14555</strain>
    </source>
</reference>